<keyword evidence="4" id="KW-0109">Calcium transport</keyword>
<keyword evidence="5" id="KW-0107">Calcium channel</keyword>
<dbReference type="Pfam" id="PF04678">
    <property type="entry name" value="MCU"/>
    <property type="match status" value="1"/>
</dbReference>
<dbReference type="GO" id="GO:0051560">
    <property type="term" value="P:mitochondrial calcium ion homeostasis"/>
    <property type="evidence" value="ECO:0007669"/>
    <property type="project" value="InterPro"/>
</dbReference>
<gene>
    <name evidence="17" type="ORF">KP509_25G039800</name>
</gene>
<protein>
    <recommendedName>
        <fullName evidence="16">Calcium uniporter protein C-terminal domain-containing protein</fullName>
    </recommendedName>
</protein>
<evidence type="ECO:0000256" key="3">
    <source>
        <dbReference type="ARBA" id="ARBA00022448"/>
    </source>
</evidence>
<evidence type="ECO:0000313" key="17">
    <source>
        <dbReference type="EMBL" id="KAH7298369.1"/>
    </source>
</evidence>
<name>A0A8T2RPF6_CERRI</name>
<keyword evidence="10" id="KW-0406">Ion transport</keyword>
<dbReference type="GO" id="GO:0036444">
    <property type="term" value="P:calcium import into the mitochondrion"/>
    <property type="evidence" value="ECO:0007669"/>
    <property type="project" value="TreeGrafter"/>
</dbReference>
<keyword evidence="12 15" id="KW-0472">Membrane</keyword>
<evidence type="ECO:0000256" key="1">
    <source>
        <dbReference type="ARBA" id="ARBA00004448"/>
    </source>
</evidence>
<comment type="similarity">
    <text evidence="2">Belongs to the MCU (TC 1.A.77) family.</text>
</comment>
<dbReference type="Proteomes" id="UP000825935">
    <property type="component" value="Chromosome 25"/>
</dbReference>
<evidence type="ECO:0000256" key="15">
    <source>
        <dbReference type="SAM" id="Phobius"/>
    </source>
</evidence>
<keyword evidence="9 15" id="KW-1133">Transmembrane helix</keyword>
<evidence type="ECO:0000256" key="2">
    <source>
        <dbReference type="ARBA" id="ARBA00005653"/>
    </source>
</evidence>
<dbReference type="PANTHER" id="PTHR13462:SF10">
    <property type="entry name" value="CALCIUM UNIPORTER PROTEIN, MITOCHONDRIAL"/>
    <property type="match status" value="1"/>
</dbReference>
<dbReference type="InterPro" id="IPR039055">
    <property type="entry name" value="MCU_fam"/>
</dbReference>
<evidence type="ECO:0000256" key="8">
    <source>
        <dbReference type="ARBA" id="ARBA00022837"/>
    </source>
</evidence>
<keyword evidence="6 15" id="KW-0812">Transmembrane</keyword>
<organism evidence="17 18">
    <name type="scientific">Ceratopteris richardii</name>
    <name type="common">Triangle waterfern</name>
    <dbReference type="NCBI Taxonomy" id="49495"/>
    <lineage>
        <taxon>Eukaryota</taxon>
        <taxon>Viridiplantae</taxon>
        <taxon>Streptophyta</taxon>
        <taxon>Embryophyta</taxon>
        <taxon>Tracheophyta</taxon>
        <taxon>Polypodiopsida</taxon>
        <taxon>Polypodiidae</taxon>
        <taxon>Polypodiales</taxon>
        <taxon>Pteridineae</taxon>
        <taxon>Pteridaceae</taxon>
        <taxon>Parkerioideae</taxon>
        <taxon>Ceratopteris</taxon>
    </lineage>
</organism>
<keyword evidence="7" id="KW-0999">Mitochondrion inner membrane</keyword>
<evidence type="ECO:0000256" key="10">
    <source>
        <dbReference type="ARBA" id="ARBA00023065"/>
    </source>
</evidence>
<dbReference type="PANTHER" id="PTHR13462">
    <property type="entry name" value="CALCIUM UNIPORTER PROTEIN, MITOCHONDRIAL"/>
    <property type="match status" value="1"/>
</dbReference>
<feature type="domain" description="Calcium uniporter protein C-terminal" evidence="16">
    <location>
        <begin position="197"/>
        <end position="353"/>
    </location>
</feature>
<keyword evidence="8" id="KW-0106">Calcium</keyword>
<evidence type="ECO:0000256" key="7">
    <source>
        <dbReference type="ARBA" id="ARBA00022792"/>
    </source>
</evidence>
<dbReference type="AlphaFoldDB" id="A0A8T2RPF6"/>
<feature type="transmembrane region" description="Helical" evidence="15">
    <location>
        <begin position="299"/>
        <end position="317"/>
    </location>
</feature>
<evidence type="ECO:0000259" key="16">
    <source>
        <dbReference type="Pfam" id="PF04678"/>
    </source>
</evidence>
<feature type="transmembrane region" description="Helical" evidence="15">
    <location>
        <begin position="268"/>
        <end position="287"/>
    </location>
</feature>
<dbReference type="OrthoDB" id="278338at2759"/>
<reference evidence="17" key="1">
    <citation type="submission" date="2021-08" db="EMBL/GenBank/DDBJ databases">
        <title>WGS assembly of Ceratopteris richardii.</title>
        <authorList>
            <person name="Marchant D.B."/>
            <person name="Chen G."/>
            <person name="Jenkins J."/>
            <person name="Shu S."/>
            <person name="Leebens-Mack J."/>
            <person name="Grimwood J."/>
            <person name="Schmutz J."/>
            <person name="Soltis P."/>
            <person name="Soltis D."/>
            <person name="Chen Z.-H."/>
        </authorList>
    </citation>
    <scope>NUCLEOTIDE SEQUENCE</scope>
    <source>
        <strain evidence="17">Whitten #5841</strain>
        <tissue evidence="17">Leaf</tissue>
    </source>
</reference>
<sequence>MRRAMFSLRTLGVALPRQQSSARPWHALQCHTWRSFDSFNQSEANIRASFNVPSSVRSEQLNAANGSQRVDDSSMAWWPLGRPAKHVAAAGGISAASATASPSAATNFAALDPSFLSRLLQDPITSPSARTCTFHPDKHIKYGHAVEVTEAKRILHLAQLYSSYDKLTGINRDVMPHKELLDLSVDIGVASSRTDAIELVNRLEHANLILRLNDIVYLNPQKVVELINKIVPKPMSHDGKDHVLEEIKKLKEVEEDIDKLAKKYSHRVLWLGFGYLTLQMLLIFRLTFWELSWDVMEPIAYFVTNITLLVGYAFFMFTSKHPTYQNLVNIFSSAKKKKLMKSRNFDIAKLHELERRYGPCFTAKSIVS</sequence>
<dbReference type="InterPro" id="IPR006769">
    <property type="entry name" value="MCU_C"/>
</dbReference>
<evidence type="ECO:0000256" key="12">
    <source>
        <dbReference type="ARBA" id="ARBA00023136"/>
    </source>
</evidence>
<comment type="catalytic activity">
    <reaction evidence="14">
        <text>Ca(2+)(in) = Ca(2+)(out)</text>
        <dbReference type="Rhea" id="RHEA:29671"/>
        <dbReference type="ChEBI" id="CHEBI:29108"/>
    </reaction>
</comment>
<dbReference type="GO" id="GO:0005262">
    <property type="term" value="F:calcium channel activity"/>
    <property type="evidence" value="ECO:0007669"/>
    <property type="project" value="UniProtKB-KW"/>
</dbReference>
<evidence type="ECO:0000256" key="11">
    <source>
        <dbReference type="ARBA" id="ARBA00023128"/>
    </source>
</evidence>
<evidence type="ECO:0000256" key="9">
    <source>
        <dbReference type="ARBA" id="ARBA00022989"/>
    </source>
</evidence>
<keyword evidence="13" id="KW-0407">Ion channel</keyword>
<evidence type="ECO:0000313" key="18">
    <source>
        <dbReference type="Proteomes" id="UP000825935"/>
    </source>
</evidence>
<keyword evidence="3" id="KW-0813">Transport</keyword>
<keyword evidence="18" id="KW-1185">Reference proteome</keyword>
<dbReference type="EMBL" id="CM035430">
    <property type="protein sequence ID" value="KAH7298369.1"/>
    <property type="molecule type" value="Genomic_DNA"/>
</dbReference>
<evidence type="ECO:0000256" key="5">
    <source>
        <dbReference type="ARBA" id="ARBA00022673"/>
    </source>
</evidence>
<proteinExistence type="inferred from homology"/>
<dbReference type="GO" id="GO:1990246">
    <property type="term" value="C:uniplex complex"/>
    <property type="evidence" value="ECO:0007669"/>
    <property type="project" value="TreeGrafter"/>
</dbReference>
<comment type="subcellular location">
    <subcellularLocation>
        <location evidence="1">Mitochondrion inner membrane</location>
        <topology evidence="1">Multi-pass membrane protein</topology>
    </subcellularLocation>
</comment>
<keyword evidence="11" id="KW-0496">Mitochondrion</keyword>
<accession>A0A8T2RPF6</accession>
<evidence type="ECO:0000256" key="13">
    <source>
        <dbReference type="ARBA" id="ARBA00023303"/>
    </source>
</evidence>
<evidence type="ECO:0000256" key="6">
    <source>
        <dbReference type="ARBA" id="ARBA00022692"/>
    </source>
</evidence>
<evidence type="ECO:0000256" key="14">
    <source>
        <dbReference type="ARBA" id="ARBA00036634"/>
    </source>
</evidence>
<comment type="caution">
    <text evidence="17">The sequence shown here is derived from an EMBL/GenBank/DDBJ whole genome shotgun (WGS) entry which is preliminary data.</text>
</comment>
<dbReference type="GO" id="GO:0015292">
    <property type="term" value="F:uniporter activity"/>
    <property type="evidence" value="ECO:0007669"/>
    <property type="project" value="TreeGrafter"/>
</dbReference>
<evidence type="ECO:0000256" key="4">
    <source>
        <dbReference type="ARBA" id="ARBA00022568"/>
    </source>
</evidence>